<dbReference type="PANTHER" id="PTHR24161:SF85">
    <property type="entry name" value="PALMITOYLTRANSFERASE HIP14"/>
    <property type="match status" value="1"/>
</dbReference>
<proteinExistence type="inferred from homology"/>
<dbReference type="GO" id="GO:0016020">
    <property type="term" value="C:membrane"/>
    <property type="evidence" value="ECO:0007669"/>
    <property type="project" value="UniProtKB-SubCell"/>
</dbReference>
<dbReference type="SMART" id="SM00248">
    <property type="entry name" value="ANK"/>
    <property type="match status" value="5"/>
</dbReference>
<evidence type="ECO:0000313" key="10">
    <source>
        <dbReference type="EMBL" id="ETW51449.1"/>
    </source>
</evidence>
<dbReference type="EMBL" id="KI925485">
    <property type="protein sequence ID" value="ETW51449.1"/>
    <property type="molecule type" value="Genomic_DNA"/>
</dbReference>
<dbReference type="PROSITE" id="PS50297">
    <property type="entry name" value="ANK_REP_REGION"/>
    <property type="match status" value="1"/>
</dbReference>
<feature type="repeat" description="ANK" evidence="7">
    <location>
        <begin position="189"/>
        <end position="213"/>
    </location>
</feature>
<dbReference type="GO" id="GO:0019706">
    <property type="term" value="F:protein-cysteine S-palmitoyltransferase activity"/>
    <property type="evidence" value="ECO:0007669"/>
    <property type="project" value="UniProtKB-EC"/>
</dbReference>
<evidence type="ECO:0000256" key="3">
    <source>
        <dbReference type="ARBA" id="ARBA00022737"/>
    </source>
</evidence>
<feature type="transmembrane region" description="Helical" evidence="8">
    <location>
        <begin position="481"/>
        <end position="501"/>
    </location>
</feature>
<feature type="transmembrane region" description="Helical" evidence="8">
    <location>
        <begin position="513"/>
        <end position="538"/>
    </location>
</feature>
<keyword evidence="8" id="KW-0012">Acyltransferase</keyword>
<evidence type="ECO:0000256" key="7">
    <source>
        <dbReference type="PROSITE-ProRule" id="PRU00023"/>
    </source>
</evidence>
<accession>A0A024WW31</accession>
<evidence type="ECO:0000313" key="11">
    <source>
        <dbReference type="Proteomes" id="UP000030699"/>
    </source>
</evidence>
<dbReference type="PROSITE" id="PS50088">
    <property type="entry name" value="ANK_REPEAT"/>
    <property type="match status" value="2"/>
</dbReference>
<comment type="subcellular location">
    <subcellularLocation>
        <location evidence="1">Membrane</location>
        <topology evidence="1">Multi-pass membrane protein</topology>
    </subcellularLocation>
</comment>
<evidence type="ECO:0000256" key="6">
    <source>
        <dbReference type="ARBA" id="ARBA00023136"/>
    </source>
</evidence>
<evidence type="ECO:0000256" key="5">
    <source>
        <dbReference type="ARBA" id="ARBA00023043"/>
    </source>
</evidence>
<feature type="repeat" description="ANK" evidence="7">
    <location>
        <begin position="156"/>
        <end position="188"/>
    </location>
</feature>
<evidence type="ECO:0000256" key="4">
    <source>
        <dbReference type="ARBA" id="ARBA00022989"/>
    </source>
</evidence>
<evidence type="ECO:0000256" key="8">
    <source>
        <dbReference type="RuleBase" id="RU079119"/>
    </source>
</evidence>
<dbReference type="PANTHER" id="PTHR24161">
    <property type="entry name" value="ANK_REP_REGION DOMAIN-CONTAINING PROTEIN-RELATED"/>
    <property type="match status" value="1"/>
</dbReference>
<dbReference type="InterPro" id="IPR036770">
    <property type="entry name" value="Ankyrin_rpt-contain_sf"/>
</dbReference>
<comment type="similarity">
    <text evidence="8">Belongs to the DHHC palmitoyltransferase family.</text>
</comment>
<dbReference type="OrthoDB" id="331948at2759"/>
<organism evidence="10 11">
    <name type="scientific">Plasmodium falciparum MaliPS096_E11</name>
    <dbReference type="NCBI Taxonomy" id="1036727"/>
    <lineage>
        <taxon>Eukaryota</taxon>
        <taxon>Sar</taxon>
        <taxon>Alveolata</taxon>
        <taxon>Apicomplexa</taxon>
        <taxon>Aconoidasida</taxon>
        <taxon>Haemosporida</taxon>
        <taxon>Plasmodiidae</taxon>
        <taxon>Plasmodium</taxon>
        <taxon>Plasmodium (Laverania)</taxon>
    </lineage>
</organism>
<dbReference type="EC" id="2.3.1.225" evidence="8"/>
<evidence type="ECO:0000256" key="1">
    <source>
        <dbReference type="ARBA" id="ARBA00004141"/>
    </source>
</evidence>
<dbReference type="Proteomes" id="UP000030699">
    <property type="component" value="Unassembled WGS sequence"/>
</dbReference>
<name>A0A024WW31_PLAFA</name>
<sequence length="621" mass="74417">MNDNESLDSEVLEKQYEIIKYAKYQDFIRLQILIQPYLLNNDIEMLNSINILHWACYCGFTELVKKLISFNCDIEKEDLVNNDTPIYYAIKNSNYEIVLLLIKCFGISILFHKNRRRMSPFLTAICEFNEDKILEALHILELLYMNGVSLEEQNEHGQTALFLSVKKNNISTLQWLLTKEVNINHRDFYGNTVLHIAVRHCDIDILRLLCDYGCLNMVYYSSIENKNTNVFQLCIKNRYFLVYILLKKWVLQNKICSKLKICKTIYAFYFWFFAILNLIVYFNIAHSFSIINKYHFKSLIWITIWFFQQFLWCMLYFKSPGFYKENHMFNKNKKNIQSSKYKNSNPMYNGTFKTNAEYQLNNIEREIFQINKKLISTNFNTLTPINHDQALSNKYNDILINLEYQKLSLYSQVSQERINSLDEDYRNAILYNQNPRNICVTCNIIKPPRVHHCAECFHCIVHQDHHCVWVDNCIGIKNQRCFYMFIFCIFVLLLYNYYYVYLYFHLFQATINYAFGSLVILCNFINVTLFAFITYLFARNTRTILTNVTFYEHYKKPNHITDKYNTDLRCWDFQNLNLKGILKNIYYFWSLNYDEPYIRQCTKTVINLDSNDVCYTLISNT</sequence>
<evidence type="ECO:0000256" key="2">
    <source>
        <dbReference type="ARBA" id="ARBA00022692"/>
    </source>
</evidence>
<protein>
    <recommendedName>
        <fullName evidence="8">Palmitoyltransferase</fullName>
        <ecNumber evidence="8">2.3.1.225</ecNumber>
    </recommendedName>
</protein>
<gene>
    <name evidence="10" type="ORF">PFMALIP_00425</name>
</gene>
<keyword evidence="4 8" id="KW-1133">Transmembrane helix</keyword>
<feature type="transmembrane region" description="Helical" evidence="8">
    <location>
        <begin position="266"/>
        <end position="286"/>
    </location>
</feature>
<reference evidence="10 11" key="2">
    <citation type="submission" date="2013-02" db="EMBL/GenBank/DDBJ databases">
        <title>The Genome Sequence of Plasmodium falciparum MaliPS096_E11.</title>
        <authorList>
            <consortium name="The Broad Institute Genome Sequencing Platform"/>
            <consortium name="The Broad Institute Genome Sequencing Center for Infectious Disease"/>
            <person name="Neafsey D."/>
            <person name="Cheeseman I."/>
            <person name="Volkman S."/>
            <person name="Adams J."/>
            <person name="Walker B."/>
            <person name="Young S.K."/>
            <person name="Zeng Q."/>
            <person name="Gargeya S."/>
            <person name="Fitzgerald M."/>
            <person name="Haas B."/>
            <person name="Abouelleil A."/>
            <person name="Alvarado L."/>
            <person name="Arachchi H.M."/>
            <person name="Berlin A.M."/>
            <person name="Chapman S.B."/>
            <person name="Dewar J."/>
            <person name="Goldberg J."/>
            <person name="Griggs A."/>
            <person name="Gujja S."/>
            <person name="Hansen M."/>
            <person name="Howarth C."/>
            <person name="Imamovic A."/>
            <person name="Larimer J."/>
            <person name="McCowan C."/>
            <person name="Murphy C."/>
            <person name="Neiman D."/>
            <person name="Pearson M."/>
            <person name="Priest M."/>
            <person name="Roberts A."/>
            <person name="Saif S."/>
            <person name="Shea T."/>
            <person name="Sisk P."/>
            <person name="Sykes S."/>
            <person name="Wortman J."/>
            <person name="Nusbaum C."/>
            <person name="Birren B."/>
        </authorList>
    </citation>
    <scope>NUCLEOTIDE SEQUENCE [LARGE SCALE GENOMIC DNA]</scope>
    <source>
        <strain evidence="10 11">MaliPS096_E11</strain>
    </source>
</reference>
<dbReference type="Gene3D" id="1.25.40.20">
    <property type="entry name" value="Ankyrin repeat-containing domain"/>
    <property type="match status" value="1"/>
</dbReference>
<feature type="transmembrane region" description="Helical" evidence="8">
    <location>
        <begin position="298"/>
        <end position="317"/>
    </location>
</feature>
<comment type="domain">
    <text evidence="8">The DHHC domain is required for palmitoyltransferase activity.</text>
</comment>
<dbReference type="Pfam" id="PF01529">
    <property type="entry name" value="DHHC"/>
    <property type="match status" value="1"/>
</dbReference>
<feature type="domain" description="Palmitoyltransferase DHHC" evidence="9">
    <location>
        <begin position="433"/>
        <end position="556"/>
    </location>
</feature>
<dbReference type="AlphaFoldDB" id="A0A024WW31"/>
<dbReference type="Pfam" id="PF12796">
    <property type="entry name" value="Ank_2"/>
    <property type="match status" value="2"/>
</dbReference>
<comment type="catalytic activity">
    <reaction evidence="8">
        <text>L-cysteinyl-[protein] + hexadecanoyl-CoA = S-hexadecanoyl-L-cysteinyl-[protein] + CoA</text>
        <dbReference type="Rhea" id="RHEA:36683"/>
        <dbReference type="Rhea" id="RHEA-COMP:10131"/>
        <dbReference type="Rhea" id="RHEA-COMP:11032"/>
        <dbReference type="ChEBI" id="CHEBI:29950"/>
        <dbReference type="ChEBI" id="CHEBI:57287"/>
        <dbReference type="ChEBI" id="CHEBI:57379"/>
        <dbReference type="ChEBI" id="CHEBI:74151"/>
        <dbReference type="EC" id="2.3.1.225"/>
    </reaction>
</comment>
<dbReference type="PROSITE" id="PS50216">
    <property type="entry name" value="DHHC"/>
    <property type="match status" value="1"/>
</dbReference>
<evidence type="ECO:0000259" key="9">
    <source>
        <dbReference type="Pfam" id="PF01529"/>
    </source>
</evidence>
<keyword evidence="5 7" id="KW-0040">ANK repeat</keyword>
<dbReference type="SUPFAM" id="SSF48403">
    <property type="entry name" value="Ankyrin repeat"/>
    <property type="match status" value="1"/>
</dbReference>
<reference evidence="10 11" key="1">
    <citation type="submission" date="2013-02" db="EMBL/GenBank/DDBJ databases">
        <title>The Genome Annotation of Plasmodium falciparum MaliPS096_E11.</title>
        <authorList>
            <consortium name="The Broad Institute Genome Sequencing Platform"/>
            <consortium name="The Broad Institute Genome Sequencing Center for Infectious Disease"/>
            <person name="Neafsey D."/>
            <person name="Hoffman S."/>
            <person name="Volkman S."/>
            <person name="Rosenthal P."/>
            <person name="Walker B."/>
            <person name="Young S.K."/>
            <person name="Zeng Q."/>
            <person name="Gargeya S."/>
            <person name="Fitzgerald M."/>
            <person name="Haas B."/>
            <person name="Abouelleil A."/>
            <person name="Allen A.W."/>
            <person name="Alvarado L."/>
            <person name="Arachchi H.M."/>
            <person name="Berlin A.M."/>
            <person name="Chapman S.B."/>
            <person name="Gainer-Dewar J."/>
            <person name="Goldberg J."/>
            <person name="Griggs A."/>
            <person name="Gujja S."/>
            <person name="Hansen M."/>
            <person name="Howarth C."/>
            <person name="Imamovic A."/>
            <person name="Ireland A."/>
            <person name="Larimer J."/>
            <person name="McCowan C."/>
            <person name="Murphy C."/>
            <person name="Pearson M."/>
            <person name="Poon T.W."/>
            <person name="Priest M."/>
            <person name="Roberts A."/>
            <person name="Saif S."/>
            <person name="Shea T."/>
            <person name="Sisk P."/>
            <person name="Sykes S."/>
            <person name="Wortman J."/>
            <person name="Nusbaum C."/>
            <person name="Birren B."/>
        </authorList>
    </citation>
    <scope>NUCLEOTIDE SEQUENCE [LARGE SCALE GENOMIC DNA]</scope>
    <source>
        <strain evidence="10 11">MaliPS096_E11</strain>
    </source>
</reference>
<keyword evidence="2 8" id="KW-0812">Transmembrane</keyword>
<dbReference type="InterPro" id="IPR001594">
    <property type="entry name" value="Palmitoyltrfase_DHHC"/>
</dbReference>
<keyword evidence="8" id="KW-0808">Transferase</keyword>
<keyword evidence="6 8" id="KW-0472">Membrane</keyword>
<keyword evidence="3" id="KW-0677">Repeat</keyword>
<feature type="transmembrane region" description="Helical" evidence="8">
    <location>
        <begin position="93"/>
        <end position="111"/>
    </location>
</feature>
<dbReference type="InterPro" id="IPR002110">
    <property type="entry name" value="Ankyrin_rpt"/>
</dbReference>